<reference evidence="6" key="1">
    <citation type="submission" date="2022-12" db="EMBL/GenBank/DDBJ databases">
        <title>Paraconexibacter alkalitolerans sp. nov. and Baekduia alba sp. nov., isolated from soil and emended description of the genera Paraconexibacter (Chun et al., 2020) and Baekduia (An et al., 2020).</title>
        <authorList>
            <person name="Vieira S."/>
            <person name="Huber K.J."/>
            <person name="Geppert A."/>
            <person name="Wolf J."/>
            <person name="Neumann-Schaal M."/>
            <person name="Muesken M."/>
            <person name="Overmann J."/>
        </authorList>
    </citation>
    <scope>NUCLEOTIDE SEQUENCE</scope>
    <source>
        <strain evidence="6">AEG42_29</strain>
    </source>
</reference>
<evidence type="ECO:0000313" key="6">
    <source>
        <dbReference type="EMBL" id="XAY08129.1"/>
    </source>
</evidence>
<evidence type="ECO:0000256" key="3">
    <source>
        <dbReference type="ARBA" id="ARBA00023163"/>
    </source>
</evidence>
<dbReference type="InterPro" id="IPR018488">
    <property type="entry name" value="cNMP-bd_CS"/>
</dbReference>
<protein>
    <submittedName>
        <fullName evidence="6">Cyclic AMP receptor protein</fullName>
    </submittedName>
</protein>
<dbReference type="KEGG" id="parq:DSM112329_05025"/>
<name>A0AAU7B2H8_9ACTN</name>
<dbReference type="GO" id="GO:0003700">
    <property type="term" value="F:DNA-binding transcription factor activity"/>
    <property type="evidence" value="ECO:0007669"/>
    <property type="project" value="TreeGrafter"/>
</dbReference>
<dbReference type="SUPFAM" id="SSF51206">
    <property type="entry name" value="cAMP-binding domain-like"/>
    <property type="match status" value="1"/>
</dbReference>
<dbReference type="InterPro" id="IPR050397">
    <property type="entry name" value="Env_Response_Regulators"/>
</dbReference>
<dbReference type="InterPro" id="IPR014710">
    <property type="entry name" value="RmlC-like_jellyroll"/>
</dbReference>
<dbReference type="PANTHER" id="PTHR24567">
    <property type="entry name" value="CRP FAMILY TRANSCRIPTIONAL REGULATORY PROTEIN"/>
    <property type="match status" value="1"/>
</dbReference>
<feature type="domain" description="HTH crp-type" evidence="5">
    <location>
        <begin position="139"/>
        <end position="212"/>
    </location>
</feature>
<dbReference type="Gene3D" id="1.10.10.10">
    <property type="entry name" value="Winged helix-like DNA-binding domain superfamily/Winged helix DNA-binding domain"/>
    <property type="match status" value="1"/>
</dbReference>
<dbReference type="Pfam" id="PF00027">
    <property type="entry name" value="cNMP_binding"/>
    <property type="match status" value="1"/>
</dbReference>
<organism evidence="6">
    <name type="scientific">Paraconexibacter sp. AEG42_29</name>
    <dbReference type="NCBI Taxonomy" id="2997339"/>
    <lineage>
        <taxon>Bacteria</taxon>
        <taxon>Bacillati</taxon>
        <taxon>Actinomycetota</taxon>
        <taxon>Thermoleophilia</taxon>
        <taxon>Solirubrobacterales</taxon>
        <taxon>Paraconexibacteraceae</taxon>
        <taxon>Paraconexibacter</taxon>
    </lineage>
</organism>
<evidence type="ECO:0000259" key="5">
    <source>
        <dbReference type="PROSITE" id="PS51063"/>
    </source>
</evidence>
<gene>
    <name evidence="6" type="ORF">DSM112329_05025</name>
</gene>
<dbReference type="Gene3D" id="2.60.120.10">
    <property type="entry name" value="Jelly Rolls"/>
    <property type="match status" value="1"/>
</dbReference>
<keyword evidence="3" id="KW-0804">Transcription</keyword>
<keyword evidence="2" id="KW-0238">DNA-binding</keyword>
<evidence type="ECO:0000256" key="2">
    <source>
        <dbReference type="ARBA" id="ARBA00023125"/>
    </source>
</evidence>
<accession>A0AAU7B2H8</accession>
<dbReference type="InterPro" id="IPR000595">
    <property type="entry name" value="cNMP-bd_dom"/>
</dbReference>
<dbReference type="SMART" id="SM00100">
    <property type="entry name" value="cNMP"/>
    <property type="match status" value="1"/>
</dbReference>
<evidence type="ECO:0000256" key="1">
    <source>
        <dbReference type="ARBA" id="ARBA00023015"/>
    </source>
</evidence>
<dbReference type="PROSITE" id="PS00889">
    <property type="entry name" value="CNMP_BINDING_2"/>
    <property type="match status" value="1"/>
</dbReference>
<dbReference type="EMBL" id="CP114014">
    <property type="protein sequence ID" value="XAY08129.1"/>
    <property type="molecule type" value="Genomic_DNA"/>
</dbReference>
<dbReference type="Pfam" id="PF13545">
    <property type="entry name" value="HTH_Crp_2"/>
    <property type="match status" value="1"/>
</dbReference>
<dbReference type="PROSITE" id="PS51063">
    <property type="entry name" value="HTH_CRP_2"/>
    <property type="match status" value="1"/>
</dbReference>
<dbReference type="GO" id="GO:0005829">
    <property type="term" value="C:cytosol"/>
    <property type="evidence" value="ECO:0007669"/>
    <property type="project" value="TreeGrafter"/>
</dbReference>
<proteinExistence type="predicted"/>
<dbReference type="RefSeq" id="WP_354699313.1">
    <property type="nucleotide sequence ID" value="NZ_CP114014.1"/>
</dbReference>
<dbReference type="SUPFAM" id="SSF46785">
    <property type="entry name" value="Winged helix' DNA-binding domain"/>
    <property type="match status" value="1"/>
</dbReference>
<dbReference type="PANTHER" id="PTHR24567:SF74">
    <property type="entry name" value="HTH-TYPE TRANSCRIPTIONAL REGULATOR ARCR"/>
    <property type="match status" value="1"/>
</dbReference>
<dbReference type="SMART" id="SM00419">
    <property type="entry name" value="HTH_CRP"/>
    <property type="match status" value="1"/>
</dbReference>
<feature type="domain" description="Cyclic nucleotide-binding" evidence="4">
    <location>
        <begin position="4"/>
        <end position="108"/>
    </location>
</feature>
<keyword evidence="6" id="KW-0675">Receptor</keyword>
<sequence length="222" mass="24093">MSGFFDVLPEPERTRVVSIARRRVFAKRTVVFHAGDPGDAMHVVRKGRFAVQNTSGGLDVNTMAILGPGDHFGELALLSGDSIRTASVVALEAGETLSLHRVDFEKVLREYPLASTVLLHALRGQVERLSARLVEALYVTADTRVRHRLVELATMYAAADDPDGPVTIPLTQEDLASLAGTSRATVNRVLGEEKDAATVDVRRGKVAITDRTKLEARAARGR</sequence>
<dbReference type="InterPro" id="IPR018490">
    <property type="entry name" value="cNMP-bd_dom_sf"/>
</dbReference>
<dbReference type="InterPro" id="IPR012318">
    <property type="entry name" value="HTH_CRP"/>
</dbReference>
<dbReference type="InterPro" id="IPR036388">
    <property type="entry name" value="WH-like_DNA-bd_sf"/>
</dbReference>
<dbReference type="CDD" id="cd00038">
    <property type="entry name" value="CAP_ED"/>
    <property type="match status" value="1"/>
</dbReference>
<evidence type="ECO:0000259" key="4">
    <source>
        <dbReference type="PROSITE" id="PS50042"/>
    </source>
</evidence>
<keyword evidence="1" id="KW-0805">Transcription regulation</keyword>
<dbReference type="PROSITE" id="PS50042">
    <property type="entry name" value="CNMP_BINDING_3"/>
    <property type="match status" value="1"/>
</dbReference>
<dbReference type="AlphaFoldDB" id="A0AAU7B2H8"/>
<dbReference type="InterPro" id="IPR036390">
    <property type="entry name" value="WH_DNA-bd_sf"/>
</dbReference>
<dbReference type="GO" id="GO:0003677">
    <property type="term" value="F:DNA binding"/>
    <property type="evidence" value="ECO:0007669"/>
    <property type="project" value="UniProtKB-KW"/>
</dbReference>